<organism evidence="3">
    <name type="scientific">Sesamum radiatum</name>
    <name type="common">Black benniseed</name>
    <dbReference type="NCBI Taxonomy" id="300843"/>
    <lineage>
        <taxon>Eukaryota</taxon>
        <taxon>Viridiplantae</taxon>
        <taxon>Streptophyta</taxon>
        <taxon>Embryophyta</taxon>
        <taxon>Tracheophyta</taxon>
        <taxon>Spermatophyta</taxon>
        <taxon>Magnoliopsida</taxon>
        <taxon>eudicotyledons</taxon>
        <taxon>Gunneridae</taxon>
        <taxon>Pentapetalae</taxon>
        <taxon>asterids</taxon>
        <taxon>lamiids</taxon>
        <taxon>Lamiales</taxon>
        <taxon>Pedaliaceae</taxon>
        <taxon>Sesamum</taxon>
    </lineage>
</organism>
<dbReference type="InterPro" id="IPR025558">
    <property type="entry name" value="DUF4283"/>
</dbReference>
<dbReference type="PANTHER" id="PTHR31286">
    <property type="entry name" value="GLYCINE-RICH CELL WALL STRUCTURAL PROTEIN 1.8-LIKE"/>
    <property type="match status" value="1"/>
</dbReference>
<feature type="region of interest" description="Disordered" evidence="1">
    <location>
        <begin position="342"/>
        <end position="370"/>
    </location>
</feature>
<dbReference type="EMBL" id="JACGWJ010000003">
    <property type="protein sequence ID" value="KAL0431507.1"/>
    <property type="molecule type" value="Genomic_DNA"/>
</dbReference>
<evidence type="ECO:0000256" key="1">
    <source>
        <dbReference type="SAM" id="MobiDB-lite"/>
    </source>
</evidence>
<dbReference type="AlphaFoldDB" id="A0AAW2VU60"/>
<proteinExistence type="predicted"/>
<evidence type="ECO:0000313" key="3">
    <source>
        <dbReference type="EMBL" id="KAL0431507.1"/>
    </source>
</evidence>
<evidence type="ECO:0000259" key="2">
    <source>
        <dbReference type="Pfam" id="PF14111"/>
    </source>
</evidence>
<feature type="domain" description="DUF4283" evidence="2">
    <location>
        <begin position="158"/>
        <end position="202"/>
    </location>
</feature>
<dbReference type="Pfam" id="PF14111">
    <property type="entry name" value="DUF4283"/>
    <property type="match status" value="1"/>
</dbReference>
<accession>A0AAW2VU60</accession>
<dbReference type="PANTHER" id="PTHR31286:SF99">
    <property type="entry name" value="DUF4283 DOMAIN-CONTAINING PROTEIN"/>
    <property type="match status" value="1"/>
</dbReference>
<dbReference type="InterPro" id="IPR040256">
    <property type="entry name" value="At4g02000-like"/>
</dbReference>
<comment type="caution">
    <text evidence="3">The sequence shown here is derived from an EMBL/GenBank/DDBJ whole genome shotgun (WGS) entry which is preliminary data.</text>
</comment>
<gene>
    <name evidence="3" type="ORF">Sradi_0776700</name>
</gene>
<feature type="compositionally biased region" description="Polar residues" evidence="1">
    <location>
        <begin position="349"/>
        <end position="361"/>
    </location>
</feature>
<protein>
    <recommendedName>
        <fullName evidence="2">DUF4283 domain-containing protein</fullName>
    </recommendedName>
</protein>
<feature type="region of interest" description="Disordered" evidence="1">
    <location>
        <begin position="1"/>
        <end position="98"/>
    </location>
</feature>
<reference evidence="3" key="1">
    <citation type="submission" date="2020-06" db="EMBL/GenBank/DDBJ databases">
        <authorList>
            <person name="Li T."/>
            <person name="Hu X."/>
            <person name="Zhang T."/>
            <person name="Song X."/>
            <person name="Zhang H."/>
            <person name="Dai N."/>
            <person name="Sheng W."/>
            <person name="Hou X."/>
            <person name="Wei L."/>
        </authorList>
    </citation>
    <scope>NUCLEOTIDE SEQUENCE</scope>
    <source>
        <strain evidence="3">G02</strain>
        <tissue evidence="3">Leaf</tissue>
    </source>
</reference>
<reference evidence="3" key="2">
    <citation type="journal article" date="2024" name="Plant">
        <title>Genomic evolution and insights into agronomic trait innovations of Sesamum species.</title>
        <authorList>
            <person name="Miao H."/>
            <person name="Wang L."/>
            <person name="Qu L."/>
            <person name="Liu H."/>
            <person name="Sun Y."/>
            <person name="Le M."/>
            <person name="Wang Q."/>
            <person name="Wei S."/>
            <person name="Zheng Y."/>
            <person name="Lin W."/>
            <person name="Duan Y."/>
            <person name="Cao H."/>
            <person name="Xiong S."/>
            <person name="Wang X."/>
            <person name="Wei L."/>
            <person name="Li C."/>
            <person name="Ma Q."/>
            <person name="Ju M."/>
            <person name="Zhao R."/>
            <person name="Li G."/>
            <person name="Mu C."/>
            <person name="Tian Q."/>
            <person name="Mei H."/>
            <person name="Zhang T."/>
            <person name="Gao T."/>
            <person name="Zhang H."/>
        </authorList>
    </citation>
    <scope>NUCLEOTIDE SEQUENCE</scope>
    <source>
        <strain evidence="3">G02</strain>
    </source>
</reference>
<feature type="compositionally biased region" description="Low complexity" evidence="1">
    <location>
        <begin position="85"/>
        <end position="98"/>
    </location>
</feature>
<feature type="compositionally biased region" description="Basic and acidic residues" evidence="1">
    <location>
        <begin position="69"/>
        <end position="78"/>
    </location>
</feature>
<name>A0AAW2VU60_SESRA</name>
<sequence length="444" mass="50827">MALNSLYAKSAENPTLPTVDHLLTPKPPEPPPSLHSSTPCSMMQPPEQDTPSVQENIPQYNPHTNMECPPKKLRDEYSSQHVHNQTPSSSSHSQAQSYKQRLMNNSTHVYFPTWIRKWEPSSNTEINPPSPYPSSLPNIQFSLEETQKVSFSLGKNSHCKGHYLLKFKNPDDYFVALAGGPWFLFNSYVHVQQWKPWFSPSEEPPKTIFLWIQLPQLPIEYFHVDALFRIGKLIGRPIKTDSHTFSQSKGRYARLCIEVETTKPLPPALVIDNHVQQIKYELHMAFCSNCGAIGHLPATCSLSQTGTQGPADSNDMNHSTPKYQWQFVQTKKKSTGNNRKFFDDDMAKSQGTTPSTFTNPKGWSHKPNIKPNKKTFTQKWVRKTKESSMEVEKSSVVVPIMNTFSRLRDDLSVELVNTEKEYIIIPLYAQSENWIIKLRHQMRT</sequence>
<feature type="compositionally biased region" description="Polar residues" evidence="1">
    <location>
        <begin position="47"/>
        <end position="64"/>
    </location>
</feature>